<evidence type="ECO:0000313" key="1">
    <source>
        <dbReference type="EMBL" id="KAF2303688.1"/>
    </source>
</evidence>
<sequence>MLVKAGVQGTPIVALVDTGADTLYMSTQLADEIKLPYEKVQGSVKGMIAESMPISGVAKNVSLQIGQWQGKVDITIAPLNEKKLYLGIDFLREVQALLVPYADTMCIMQHGQPYYVPIKREARAIKFIVKIDNVATSYFQTQKKLSPKQANSNFLAEFDFKMEYKPGKANLIADVLSRKGELADISQPTSNPLERIKQGLEHDPIAKSYISLVKEGKTRSFGLRTDCFSTRDASLCASTWQRAREILRECHDSHGRDILASSGQQPWWRTPISGLE</sequence>
<dbReference type="PANTHER" id="PTHR12917:SF18">
    <property type="entry name" value="DNA DAMAGE-INDUCIBLE PROTEIN 1-LIKE"/>
    <property type="match status" value="1"/>
</dbReference>
<organism evidence="1 2">
    <name type="scientific">Hevea brasiliensis</name>
    <name type="common">Para rubber tree</name>
    <name type="synonym">Siphonia brasiliensis</name>
    <dbReference type="NCBI Taxonomy" id="3981"/>
    <lineage>
        <taxon>Eukaryota</taxon>
        <taxon>Viridiplantae</taxon>
        <taxon>Streptophyta</taxon>
        <taxon>Embryophyta</taxon>
        <taxon>Tracheophyta</taxon>
        <taxon>Spermatophyta</taxon>
        <taxon>Magnoliopsida</taxon>
        <taxon>eudicotyledons</taxon>
        <taxon>Gunneridae</taxon>
        <taxon>Pentapetalae</taxon>
        <taxon>rosids</taxon>
        <taxon>fabids</taxon>
        <taxon>Malpighiales</taxon>
        <taxon>Euphorbiaceae</taxon>
        <taxon>Crotonoideae</taxon>
        <taxon>Micrandreae</taxon>
        <taxon>Hevea</taxon>
    </lineage>
</organism>
<proteinExistence type="predicted"/>
<dbReference type="GO" id="GO:0006508">
    <property type="term" value="P:proteolysis"/>
    <property type="evidence" value="ECO:0007669"/>
    <property type="project" value="InterPro"/>
</dbReference>
<comment type="caution">
    <text evidence="1">The sequence shown here is derived from an EMBL/GenBank/DDBJ whole genome shotgun (WGS) entry which is preliminary data.</text>
</comment>
<dbReference type="InterPro" id="IPR001969">
    <property type="entry name" value="Aspartic_peptidase_AS"/>
</dbReference>
<dbReference type="AlphaFoldDB" id="A0A6A6LTW2"/>
<evidence type="ECO:0008006" key="3">
    <source>
        <dbReference type="Google" id="ProtNLM"/>
    </source>
</evidence>
<dbReference type="Pfam" id="PF13975">
    <property type="entry name" value="gag-asp_proteas"/>
    <property type="match status" value="1"/>
</dbReference>
<dbReference type="EMBL" id="JAAGAX010000009">
    <property type="protein sequence ID" value="KAF2303688.1"/>
    <property type="molecule type" value="Genomic_DNA"/>
</dbReference>
<accession>A0A6A6LTW2</accession>
<dbReference type="GO" id="GO:0004190">
    <property type="term" value="F:aspartic-type endopeptidase activity"/>
    <property type="evidence" value="ECO:0007669"/>
    <property type="project" value="InterPro"/>
</dbReference>
<dbReference type="InterPro" id="IPR021109">
    <property type="entry name" value="Peptidase_aspartic_dom_sf"/>
</dbReference>
<reference evidence="1 2" key="1">
    <citation type="journal article" date="2020" name="Mol. Plant">
        <title>The Chromosome-Based Rubber Tree Genome Provides New Insights into Spurge Genome Evolution and Rubber Biosynthesis.</title>
        <authorList>
            <person name="Liu J."/>
            <person name="Shi C."/>
            <person name="Shi C.C."/>
            <person name="Li W."/>
            <person name="Zhang Q.J."/>
            <person name="Zhang Y."/>
            <person name="Li K."/>
            <person name="Lu H.F."/>
            <person name="Shi C."/>
            <person name="Zhu S.T."/>
            <person name="Xiao Z.Y."/>
            <person name="Nan H."/>
            <person name="Yue Y."/>
            <person name="Zhu X.G."/>
            <person name="Wu Y."/>
            <person name="Hong X.N."/>
            <person name="Fan G.Y."/>
            <person name="Tong Y."/>
            <person name="Zhang D."/>
            <person name="Mao C.L."/>
            <person name="Liu Y.L."/>
            <person name="Hao S.J."/>
            <person name="Liu W.Q."/>
            <person name="Lv M.Q."/>
            <person name="Zhang H.B."/>
            <person name="Liu Y."/>
            <person name="Hu-Tang G.R."/>
            <person name="Wang J.P."/>
            <person name="Wang J.H."/>
            <person name="Sun Y.H."/>
            <person name="Ni S.B."/>
            <person name="Chen W.B."/>
            <person name="Zhang X.C."/>
            <person name="Jiao Y.N."/>
            <person name="Eichler E.E."/>
            <person name="Li G.H."/>
            <person name="Liu X."/>
            <person name="Gao L.Z."/>
        </authorList>
    </citation>
    <scope>NUCLEOTIDE SEQUENCE [LARGE SCALE GENOMIC DNA]</scope>
    <source>
        <strain evidence="2">cv. GT1</strain>
        <tissue evidence="1">Leaf</tissue>
    </source>
</reference>
<dbReference type="Proteomes" id="UP000467840">
    <property type="component" value="Chromosome 16"/>
</dbReference>
<keyword evidence="2" id="KW-1185">Reference proteome</keyword>
<evidence type="ECO:0000313" key="2">
    <source>
        <dbReference type="Proteomes" id="UP000467840"/>
    </source>
</evidence>
<dbReference type="PROSITE" id="PS00141">
    <property type="entry name" value="ASP_PROTEASE"/>
    <property type="match status" value="1"/>
</dbReference>
<name>A0A6A6LTW2_HEVBR</name>
<gene>
    <name evidence="1" type="ORF">GH714_021227</name>
</gene>
<dbReference type="SUPFAM" id="SSF50630">
    <property type="entry name" value="Acid proteases"/>
    <property type="match status" value="1"/>
</dbReference>
<dbReference type="Gene3D" id="2.40.70.10">
    <property type="entry name" value="Acid Proteases"/>
    <property type="match status" value="1"/>
</dbReference>
<dbReference type="PANTHER" id="PTHR12917">
    <property type="entry name" value="ASPARTYL PROTEASE DDI-RELATED"/>
    <property type="match status" value="1"/>
</dbReference>
<dbReference type="CDD" id="cd00303">
    <property type="entry name" value="retropepsin_like"/>
    <property type="match status" value="1"/>
</dbReference>
<protein>
    <recommendedName>
        <fullName evidence="3">Peptidase A2 domain-containing protein</fullName>
    </recommendedName>
</protein>